<gene>
    <name evidence="3" type="ORF">GR183_21410</name>
</gene>
<evidence type="ECO:0000313" key="4">
    <source>
        <dbReference type="Proteomes" id="UP000433101"/>
    </source>
</evidence>
<dbReference type="PANTHER" id="PTHR36924:SF1">
    <property type="entry name" value="ANTITOXIN HIGA-1"/>
    <property type="match status" value="1"/>
</dbReference>
<keyword evidence="1" id="KW-0238">DNA-binding</keyword>
<feature type="domain" description="HTH cro/C1-type" evidence="2">
    <location>
        <begin position="28"/>
        <end position="70"/>
    </location>
</feature>
<dbReference type="PROSITE" id="PS50943">
    <property type="entry name" value="HTH_CROC1"/>
    <property type="match status" value="1"/>
</dbReference>
<dbReference type="Proteomes" id="UP000433101">
    <property type="component" value="Unassembled WGS sequence"/>
</dbReference>
<dbReference type="InterPro" id="IPR013430">
    <property type="entry name" value="Toxin_antidote_HigA"/>
</dbReference>
<organism evidence="3 4">
    <name type="scientific">Stappia sediminis</name>
    <dbReference type="NCBI Taxonomy" id="2692190"/>
    <lineage>
        <taxon>Bacteria</taxon>
        <taxon>Pseudomonadati</taxon>
        <taxon>Pseudomonadota</taxon>
        <taxon>Alphaproteobacteria</taxon>
        <taxon>Hyphomicrobiales</taxon>
        <taxon>Stappiaceae</taxon>
        <taxon>Stappia</taxon>
    </lineage>
</organism>
<dbReference type="SUPFAM" id="SSF47413">
    <property type="entry name" value="lambda repressor-like DNA-binding domains"/>
    <property type="match status" value="1"/>
</dbReference>
<dbReference type="NCBIfam" id="TIGR02607">
    <property type="entry name" value="antidote_HigA"/>
    <property type="match status" value="1"/>
</dbReference>
<proteinExistence type="predicted"/>
<dbReference type="RefSeq" id="WP_160777725.1">
    <property type="nucleotide sequence ID" value="NZ_WUMV01000011.1"/>
</dbReference>
<dbReference type="PANTHER" id="PTHR36924">
    <property type="entry name" value="ANTITOXIN HIGA-1"/>
    <property type="match status" value="1"/>
</dbReference>
<dbReference type="AlphaFoldDB" id="A0A7X3LYM9"/>
<dbReference type="EMBL" id="WUMV01000011">
    <property type="protein sequence ID" value="MXN67473.1"/>
    <property type="molecule type" value="Genomic_DNA"/>
</dbReference>
<reference evidence="3 4" key="1">
    <citation type="submission" date="2019-12" db="EMBL/GenBank/DDBJ databases">
        <authorList>
            <person name="Li M."/>
        </authorList>
    </citation>
    <scope>NUCLEOTIDE SEQUENCE [LARGE SCALE GENOMIC DNA]</scope>
    <source>
        <strain evidence="3 4">GBMRC 2046</strain>
    </source>
</reference>
<accession>A0A7X3LYM9</accession>
<dbReference type="GO" id="GO:0003677">
    <property type="term" value="F:DNA binding"/>
    <property type="evidence" value="ECO:0007669"/>
    <property type="project" value="UniProtKB-KW"/>
</dbReference>
<protein>
    <submittedName>
        <fullName evidence="3">HigA family addiction module antidote protein</fullName>
    </submittedName>
</protein>
<evidence type="ECO:0000256" key="1">
    <source>
        <dbReference type="ARBA" id="ARBA00023125"/>
    </source>
</evidence>
<sequence length="97" mass="10838">MGRLERVNTHPGEVLEQEFLLPLDMNATQLAKAIGVPANRITEIVAERRSISADTALRLSAFFGTSAKFWLNLQASYDLMEAQAEHSYKDIEPYKAA</sequence>
<dbReference type="InterPro" id="IPR001387">
    <property type="entry name" value="Cro/C1-type_HTH"/>
</dbReference>
<dbReference type="CDD" id="cd00093">
    <property type="entry name" value="HTH_XRE"/>
    <property type="match status" value="1"/>
</dbReference>
<dbReference type="Pfam" id="PF01381">
    <property type="entry name" value="HTH_3"/>
    <property type="match status" value="1"/>
</dbReference>
<dbReference type="InterPro" id="IPR010982">
    <property type="entry name" value="Lambda_DNA-bd_dom_sf"/>
</dbReference>
<evidence type="ECO:0000313" key="3">
    <source>
        <dbReference type="EMBL" id="MXN67473.1"/>
    </source>
</evidence>
<comment type="caution">
    <text evidence="3">The sequence shown here is derived from an EMBL/GenBank/DDBJ whole genome shotgun (WGS) entry which is preliminary data.</text>
</comment>
<evidence type="ECO:0000259" key="2">
    <source>
        <dbReference type="PROSITE" id="PS50943"/>
    </source>
</evidence>
<keyword evidence="4" id="KW-1185">Reference proteome</keyword>
<dbReference type="SMART" id="SM00530">
    <property type="entry name" value="HTH_XRE"/>
    <property type="match status" value="1"/>
</dbReference>
<dbReference type="Gene3D" id="1.10.260.40">
    <property type="entry name" value="lambda repressor-like DNA-binding domains"/>
    <property type="match status" value="1"/>
</dbReference>
<name>A0A7X3LYM9_9HYPH</name>